<feature type="region of interest" description="Disordered" evidence="1">
    <location>
        <begin position="1"/>
        <end position="31"/>
    </location>
</feature>
<evidence type="ECO:0000256" key="2">
    <source>
        <dbReference type="SAM" id="Phobius"/>
    </source>
</evidence>
<keyword evidence="4" id="KW-1185">Reference proteome</keyword>
<comment type="caution">
    <text evidence="3">The sequence shown here is derived from an EMBL/GenBank/DDBJ whole genome shotgun (WGS) entry which is preliminary data.</text>
</comment>
<keyword evidence="2" id="KW-0472">Membrane</keyword>
<evidence type="ECO:0000256" key="1">
    <source>
        <dbReference type="SAM" id="MobiDB-lite"/>
    </source>
</evidence>
<accession>A0ABW4F2X9</accession>
<evidence type="ECO:0000313" key="4">
    <source>
        <dbReference type="Proteomes" id="UP001597114"/>
    </source>
</evidence>
<organism evidence="3 4">
    <name type="scientific">Pseudonocardia yunnanensis</name>
    <dbReference type="NCBI Taxonomy" id="58107"/>
    <lineage>
        <taxon>Bacteria</taxon>
        <taxon>Bacillati</taxon>
        <taxon>Actinomycetota</taxon>
        <taxon>Actinomycetes</taxon>
        <taxon>Pseudonocardiales</taxon>
        <taxon>Pseudonocardiaceae</taxon>
        <taxon>Pseudonocardia</taxon>
    </lineage>
</organism>
<dbReference type="EMBL" id="JBHUCO010000026">
    <property type="protein sequence ID" value="MFD1520595.1"/>
    <property type="molecule type" value="Genomic_DNA"/>
</dbReference>
<dbReference type="Proteomes" id="UP001597114">
    <property type="component" value="Unassembled WGS sequence"/>
</dbReference>
<evidence type="ECO:0000313" key="3">
    <source>
        <dbReference type="EMBL" id="MFD1520595.1"/>
    </source>
</evidence>
<reference evidence="4" key="1">
    <citation type="journal article" date="2019" name="Int. J. Syst. Evol. Microbiol.">
        <title>The Global Catalogue of Microorganisms (GCM) 10K type strain sequencing project: providing services to taxonomists for standard genome sequencing and annotation.</title>
        <authorList>
            <consortium name="The Broad Institute Genomics Platform"/>
            <consortium name="The Broad Institute Genome Sequencing Center for Infectious Disease"/>
            <person name="Wu L."/>
            <person name="Ma J."/>
        </authorList>
    </citation>
    <scope>NUCLEOTIDE SEQUENCE [LARGE SCALE GENOMIC DNA]</scope>
    <source>
        <strain evidence="4">CCM 7043</strain>
    </source>
</reference>
<name>A0ABW4F2X9_9PSEU</name>
<keyword evidence="2" id="KW-0812">Transmembrane</keyword>
<gene>
    <name evidence="3" type="ORF">ACFSJD_24070</name>
</gene>
<feature type="transmembrane region" description="Helical" evidence="2">
    <location>
        <begin position="67"/>
        <end position="86"/>
    </location>
</feature>
<feature type="transmembrane region" description="Helical" evidence="2">
    <location>
        <begin position="38"/>
        <end position="61"/>
    </location>
</feature>
<keyword evidence="2" id="KW-1133">Transmembrane helix</keyword>
<proteinExistence type="predicted"/>
<dbReference type="RefSeq" id="WP_379659192.1">
    <property type="nucleotide sequence ID" value="NZ_JBHUCO010000026.1"/>
</dbReference>
<sequence>MTLTTEQSAVRKSEAATPRRPPEAGPDAGAGSVAQHSALLAISAGVVGVLSYACTLLMAHLLTPADYSRYSAAVMLIGIVGIVANAL</sequence>
<feature type="non-terminal residue" evidence="3">
    <location>
        <position position="87"/>
    </location>
</feature>
<protein>
    <submittedName>
        <fullName evidence="3">Uncharacterized protein</fullName>
    </submittedName>
</protein>